<dbReference type="EMBL" id="AOFI03001925">
    <property type="protein sequence ID" value="KAF4314658.1"/>
    <property type="molecule type" value="Genomic_DNA"/>
</dbReference>
<gene>
    <name evidence="1" type="ORF">G195_011706</name>
</gene>
<accession>A0A8J4S453</accession>
<protein>
    <submittedName>
        <fullName evidence="1">Uncharacterized protein</fullName>
    </submittedName>
</protein>
<proteinExistence type="predicted"/>
<reference evidence="1" key="2">
    <citation type="submission" date="2020-02" db="EMBL/GenBank/DDBJ databases">
        <authorList>
            <person name="Studholme D.J."/>
        </authorList>
    </citation>
    <scope>NUCLEOTIDE SEQUENCE</scope>
    <source>
        <strain evidence="1">00238/432</strain>
    </source>
</reference>
<evidence type="ECO:0000313" key="2">
    <source>
        <dbReference type="Proteomes" id="UP000702964"/>
    </source>
</evidence>
<name>A0A8J4S453_9STRA</name>
<reference evidence="1" key="1">
    <citation type="journal article" date="2015" name="Genom Data">
        <title>Draft genome sequences of Phytophthora kernoviae and Phytophthora ramorum lineage EU2 from Scotland.</title>
        <authorList>
            <person name="Sambles C."/>
            <person name="Schlenzig A."/>
            <person name="O'Neill P."/>
            <person name="Grant M."/>
            <person name="Studholme D.J."/>
        </authorList>
    </citation>
    <scope>NUCLEOTIDE SEQUENCE</scope>
    <source>
        <strain evidence="1">00238/432</strain>
    </source>
</reference>
<dbReference type="Proteomes" id="UP000702964">
    <property type="component" value="Unassembled WGS sequence"/>
</dbReference>
<comment type="caution">
    <text evidence="1">The sequence shown here is derived from an EMBL/GenBank/DDBJ whole genome shotgun (WGS) entry which is preliminary data.</text>
</comment>
<evidence type="ECO:0000313" key="1">
    <source>
        <dbReference type="EMBL" id="KAF4314658.1"/>
    </source>
</evidence>
<sequence>MVIDGEKLEETWTIQNVLEDKSMPEPLSRQIHVLVVPSHVRLDVGGPSPKVLKYKQQGTDDGCATYNSSYIPFWWSLKVLLWPMEDIQKTKKDV</sequence>
<organism evidence="1 2">
    <name type="scientific">Phytophthora kernoviae 00238/432</name>
    <dbReference type="NCBI Taxonomy" id="1284355"/>
    <lineage>
        <taxon>Eukaryota</taxon>
        <taxon>Sar</taxon>
        <taxon>Stramenopiles</taxon>
        <taxon>Oomycota</taxon>
        <taxon>Peronosporomycetes</taxon>
        <taxon>Peronosporales</taxon>
        <taxon>Peronosporaceae</taxon>
        <taxon>Phytophthora</taxon>
    </lineage>
</organism>
<dbReference type="AlphaFoldDB" id="A0A8J4S453"/>